<comment type="caution">
    <text evidence="2">The sequence shown here is derived from an EMBL/GenBank/DDBJ whole genome shotgun (WGS) entry which is preliminary data.</text>
</comment>
<dbReference type="Proteomes" id="UP000811609">
    <property type="component" value="Chromosome 9"/>
</dbReference>
<evidence type="ECO:0000313" key="2">
    <source>
        <dbReference type="EMBL" id="KAG6640721.1"/>
    </source>
</evidence>
<evidence type="ECO:0000256" key="1">
    <source>
        <dbReference type="SAM" id="Phobius"/>
    </source>
</evidence>
<keyword evidence="1" id="KW-1133">Transmembrane helix</keyword>
<keyword evidence="1" id="KW-0812">Transmembrane</keyword>
<name>A0A8T1PGI6_CARIL</name>
<gene>
    <name evidence="2" type="ORF">CIPAW_09G023700</name>
    <name evidence="3" type="ORF">I3842_09G023800</name>
</gene>
<organism evidence="2 4">
    <name type="scientific">Carya illinoinensis</name>
    <name type="common">Pecan</name>
    <dbReference type="NCBI Taxonomy" id="32201"/>
    <lineage>
        <taxon>Eukaryota</taxon>
        <taxon>Viridiplantae</taxon>
        <taxon>Streptophyta</taxon>
        <taxon>Embryophyta</taxon>
        <taxon>Tracheophyta</taxon>
        <taxon>Spermatophyta</taxon>
        <taxon>Magnoliopsida</taxon>
        <taxon>eudicotyledons</taxon>
        <taxon>Gunneridae</taxon>
        <taxon>Pentapetalae</taxon>
        <taxon>rosids</taxon>
        <taxon>fabids</taxon>
        <taxon>Fagales</taxon>
        <taxon>Juglandaceae</taxon>
        <taxon>Carya</taxon>
    </lineage>
</organism>
<dbReference type="EMBL" id="CM031833">
    <property type="protein sequence ID" value="KAG6693897.1"/>
    <property type="molecule type" value="Genomic_DNA"/>
</dbReference>
<reference evidence="2" key="1">
    <citation type="submission" date="2020-12" db="EMBL/GenBank/DDBJ databases">
        <title>WGS assembly of Carya illinoinensis cv. Pawnee.</title>
        <authorList>
            <person name="Platts A."/>
            <person name="Shu S."/>
            <person name="Wright S."/>
            <person name="Barry K."/>
            <person name="Edger P."/>
            <person name="Pires J.C."/>
            <person name="Schmutz J."/>
        </authorList>
    </citation>
    <scope>NUCLEOTIDE SEQUENCE</scope>
    <source>
        <tissue evidence="2">Leaf</tissue>
    </source>
</reference>
<dbReference type="PANTHER" id="PTHR33564:SF8">
    <property type="entry name" value="TRANSMEMBRANE PROTEIN"/>
    <property type="match status" value="1"/>
</dbReference>
<dbReference type="Proteomes" id="UP000811246">
    <property type="component" value="Chromosome 9"/>
</dbReference>
<feature type="transmembrane region" description="Helical" evidence="1">
    <location>
        <begin position="6"/>
        <end position="27"/>
    </location>
</feature>
<keyword evidence="1" id="KW-0472">Membrane</keyword>
<keyword evidence="4" id="KW-1185">Reference proteome</keyword>
<evidence type="ECO:0000313" key="4">
    <source>
        <dbReference type="Proteomes" id="UP000811609"/>
    </source>
</evidence>
<accession>A0A8T1PGI6</accession>
<proteinExistence type="predicted"/>
<dbReference type="EMBL" id="CM031817">
    <property type="protein sequence ID" value="KAG6640721.1"/>
    <property type="molecule type" value="Genomic_DNA"/>
</dbReference>
<protein>
    <submittedName>
        <fullName evidence="2">Uncharacterized protein</fullName>
    </submittedName>
</protein>
<sequence length="111" mass="12552">MGISVRVGFMAVFAISGSVVLLAHQVHKRLLSDFMKRVESELGTTHVLHSHAKKLKKVKSELGSEKYQAKKKVRFADDVKEPSSNNKEYRNRQYLSKSKVNEVCSTWAGQC</sequence>
<evidence type="ECO:0000313" key="3">
    <source>
        <dbReference type="EMBL" id="KAG6693897.1"/>
    </source>
</evidence>
<reference evidence="3" key="2">
    <citation type="submission" date="2021-01" db="EMBL/GenBank/DDBJ databases">
        <authorList>
            <person name="Lovell J.T."/>
            <person name="Bentley N."/>
            <person name="Bhattarai G."/>
            <person name="Jenkins J.W."/>
            <person name="Sreedasyam A."/>
            <person name="Alarcon Y."/>
            <person name="Bock C."/>
            <person name="Boston L."/>
            <person name="Carlson J."/>
            <person name="Cervantes K."/>
            <person name="Clermont K."/>
            <person name="Krom N."/>
            <person name="Kubenka K."/>
            <person name="Mamidi S."/>
            <person name="Mattison C."/>
            <person name="Monteros M."/>
            <person name="Pisani C."/>
            <person name="Plott C."/>
            <person name="Rajasekar S."/>
            <person name="Rhein H.S."/>
            <person name="Rohla C."/>
            <person name="Song M."/>
            <person name="Hilaire R.S."/>
            <person name="Shu S."/>
            <person name="Wells L."/>
            <person name="Wang X."/>
            <person name="Webber J."/>
            <person name="Heerema R.J."/>
            <person name="Klein P."/>
            <person name="Conner P."/>
            <person name="Grauke L."/>
            <person name="Grimwood J."/>
            <person name="Schmutz J."/>
            <person name="Randall J.J."/>
        </authorList>
    </citation>
    <scope>NUCLEOTIDE SEQUENCE</scope>
    <source>
        <tissue evidence="3">Leaf</tissue>
    </source>
</reference>
<dbReference type="PANTHER" id="PTHR33564">
    <property type="entry name" value="TRANSMEMBRANE PROTEIN"/>
    <property type="match status" value="1"/>
</dbReference>
<dbReference type="AlphaFoldDB" id="A0A8T1PGI6"/>